<comment type="similarity">
    <text evidence="18">Belongs to the NnrE/AIBP family.</text>
</comment>
<keyword evidence="8 17" id="KW-0521">NADP</keyword>
<feature type="binding site" evidence="17">
    <location>
        <position position="267"/>
    </location>
    <ligand>
        <name>(6S)-NADPHX</name>
        <dbReference type="ChEBI" id="CHEBI:64076"/>
    </ligand>
</feature>
<dbReference type="EC" id="4.2.1.136" evidence="19"/>
<feature type="binding site" evidence="18">
    <location>
        <position position="165"/>
    </location>
    <ligand>
        <name>(6S)-NADPHX</name>
        <dbReference type="ChEBI" id="CHEBI:64076"/>
    </ligand>
</feature>
<comment type="catalytic activity">
    <reaction evidence="2 18 19">
        <text>(6R)-NADPHX = (6S)-NADPHX</text>
        <dbReference type="Rhea" id="RHEA:32227"/>
        <dbReference type="ChEBI" id="CHEBI:64076"/>
        <dbReference type="ChEBI" id="CHEBI:64077"/>
        <dbReference type="EC" id="5.1.99.6"/>
    </reaction>
</comment>
<dbReference type="PROSITE" id="PS51383">
    <property type="entry name" value="YJEF_C_3"/>
    <property type="match status" value="1"/>
</dbReference>
<dbReference type="EMBL" id="CP003989">
    <property type="protein sequence ID" value="AGA34420.1"/>
    <property type="molecule type" value="Genomic_DNA"/>
</dbReference>
<evidence type="ECO:0000256" key="2">
    <source>
        <dbReference type="ARBA" id="ARBA00000909"/>
    </source>
</evidence>
<feature type="binding site" evidence="18">
    <location>
        <begin position="136"/>
        <end position="142"/>
    </location>
    <ligand>
        <name>(6S)-NADPHX</name>
        <dbReference type="ChEBI" id="CHEBI:64076"/>
    </ligand>
</feature>
<organism evidence="22 23">
    <name type="scientific">Thioalkalivibrio nitratireducens (strain DSM 14787 / UNIQEM 213 / ALEN2)</name>
    <dbReference type="NCBI Taxonomy" id="1255043"/>
    <lineage>
        <taxon>Bacteria</taxon>
        <taxon>Pseudomonadati</taxon>
        <taxon>Pseudomonadota</taxon>
        <taxon>Gammaproteobacteria</taxon>
        <taxon>Chromatiales</taxon>
        <taxon>Ectothiorhodospiraceae</taxon>
        <taxon>Thioalkalivibrio</taxon>
    </lineage>
</organism>
<protein>
    <recommendedName>
        <fullName evidence="19">Bifunctional NAD(P)H-hydrate repair enzyme</fullName>
    </recommendedName>
    <alternativeName>
        <fullName evidence="19">Nicotinamide nucleotide repair protein</fullName>
    </alternativeName>
    <domain>
        <recommendedName>
            <fullName evidence="19">ADP-dependent (S)-NAD(P)H-hydrate dehydratase</fullName>
            <ecNumber evidence="19">4.2.1.136</ecNumber>
        </recommendedName>
        <alternativeName>
            <fullName evidence="19">ADP-dependent NAD(P)HX dehydratase</fullName>
        </alternativeName>
    </domain>
    <domain>
        <recommendedName>
            <fullName evidence="19">NAD(P)H-hydrate epimerase</fullName>
            <ecNumber evidence="19">5.1.99.6</ecNumber>
        </recommendedName>
    </domain>
</protein>
<feature type="domain" description="YjeF N-terminal" evidence="21">
    <location>
        <begin position="20"/>
        <end position="222"/>
    </location>
</feature>
<proteinExistence type="inferred from homology"/>
<feature type="binding site" evidence="18">
    <location>
        <position position="69"/>
    </location>
    <ligand>
        <name>K(+)</name>
        <dbReference type="ChEBI" id="CHEBI:29103"/>
    </ligand>
</feature>
<feature type="binding site" evidence="18">
    <location>
        <position position="168"/>
    </location>
    <ligand>
        <name>K(+)</name>
        <dbReference type="ChEBI" id="CHEBI:29103"/>
    </ligand>
</feature>
<keyword evidence="11 18" id="KW-0413">Isomerase</keyword>
<dbReference type="HAMAP" id="MF_01965">
    <property type="entry name" value="NADHX_dehydratase"/>
    <property type="match status" value="1"/>
</dbReference>
<feature type="binding site" evidence="18">
    <location>
        <position position="132"/>
    </location>
    <ligand>
        <name>K(+)</name>
        <dbReference type="ChEBI" id="CHEBI:29103"/>
    </ligand>
</feature>
<evidence type="ECO:0000256" key="9">
    <source>
        <dbReference type="ARBA" id="ARBA00022958"/>
    </source>
</evidence>
<comment type="function">
    <text evidence="17">Catalyzes the dehydration of the S-form of NAD(P)HX at the expense of ADP, which is converted to AMP. Together with NAD(P)HX epimerase, which catalyzes the epimerization of the S- and R-forms, the enzyme allows the repair of both epimers of NAD(P)HX, a damaged form of NAD(P)H that is a result of enzymatic or heat-dependent hydration.</text>
</comment>
<comment type="subunit">
    <text evidence="17">Homotetramer.</text>
</comment>
<evidence type="ECO:0000256" key="13">
    <source>
        <dbReference type="ARBA" id="ARBA00023268"/>
    </source>
</evidence>
<evidence type="ECO:0000256" key="18">
    <source>
        <dbReference type="HAMAP-Rule" id="MF_01966"/>
    </source>
</evidence>
<dbReference type="PROSITE" id="PS01050">
    <property type="entry name" value="YJEF_C_2"/>
    <property type="match status" value="1"/>
</dbReference>
<evidence type="ECO:0000256" key="11">
    <source>
        <dbReference type="ARBA" id="ARBA00023235"/>
    </source>
</evidence>
<feature type="binding site" evidence="17">
    <location>
        <position position="374"/>
    </location>
    <ligand>
        <name>(6S)-NADPHX</name>
        <dbReference type="ChEBI" id="CHEBI:64076"/>
    </ligand>
</feature>
<dbReference type="PANTHER" id="PTHR12592">
    <property type="entry name" value="ATP-DEPENDENT (S)-NAD(P)H-HYDRATE DEHYDRATASE FAMILY MEMBER"/>
    <property type="match status" value="1"/>
</dbReference>
<evidence type="ECO:0000256" key="7">
    <source>
        <dbReference type="ARBA" id="ARBA00022840"/>
    </source>
</evidence>
<evidence type="ECO:0000313" key="22">
    <source>
        <dbReference type="EMBL" id="AGA34420.1"/>
    </source>
</evidence>
<comment type="cofactor">
    <cofactor evidence="17">
        <name>Mg(2+)</name>
        <dbReference type="ChEBI" id="CHEBI:18420"/>
    </cofactor>
</comment>
<dbReference type="Gene3D" id="3.40.1190.20">
    <property type="match status" value="1"/>
</dbReference>
<comment type="similarity">
    <text evidence="4 19">In the C-terminal section; belongs to the NnrD/CARKD family.</text>
</comment>
<dbReference type="InterPro" id="IPR030677">
    <property type="entry name" value="Nnr"/>
</dbReference>
<dbReference type="NCBIfam" id="TIGR00197">
    <property type="entry name" value="yjeF_nterm"/>
    <property type="match status" value="1"/>
</dbReference>
<evidence type="ECO:0000256" key="6">
    <source>
        <dbReference type="ARBA" id="ARBA00022741"/>
    </source>
</evidence>
<feature type="domain" description="YjeF C-terminal" evidence="20">
    <location>
        <begin position="232"/>
        <end position="502"/>
    </location>
</feature>
<feature type="binding site" evidence="17">
    <location>
        <position position="442"/>
    </location>
    <ligand>
        <name>(6S)-NADPHX</name>
        <dbReference type="ChEBI" id="CHEBI:64076"/>
    </ligand>
</feature>
<evidence type="ECO:0000256" key="4">
    <source>
        <dbReference type="ARBA" id="ARBA00009524"/>
    </source>
</evidence>
<keyword evidence="5 18" id="KW-0479">Metal-binding</keyword>
<feature type="binding site" evidence="17">
    <location>
        <position position="441"/>
    </location>
    <ligand>
        <name>AMP</name>
        <dbReference type="ChEBI" id="CHEBI:456215"/>
    </ligand>
</feature>
<dbReference type="NCBIfam" id="TIGR00196">
    <property type="entry name" value="yjeF_cterm"/>
    <property type="match status" value="1"/>
</dbReference>
<keyword evidence="6 17" id="KW-0547">Nucleotide-binding</keyword>
<evidence type="ECO:0000256" key="17">
    <source>
        <dbReference type="HAMAP-Rule" id="MF_01965"/>
    </source>
</evidence>
<dbReference type="InterPro" id="IPR004443">
    <property type="entry name" value="YjeF_N_dom"/>
</dbReference>
<dbReference type="InterPro" id="IPR000631">
    <property type="entry name" value="CARKD"/>
</dbReference>
<dbReference type="Pfam" id="PF03853">
    <property type="entry name" value="YjeF_N"/>
    <property type="match status" value="1"/>
</dbReference>
<dbReference type="Gene3D" id="3.40.50.10260">
    <property type="entry name" value="YjeF N-terminal domain"/>
    <property type="match status" value="1"/>
</dbReference>
<comment type="catalytic activity">
    <reaction evidence="15 17 19">
        <text>(6S)-NADHX + ADP = AMP + phosphate + NADH + H(+)</text>
        <dbReference type="Rhea" id="RHEA:32223"/>
        <dbReference type="ChEBI" id="CHEBI:15378"/>
        <dbReference type="ChEBI" id="CHEBI:43474"/>
        <dbReference type="ChEBI" id="CHEBI:57945"/>
        <dbReference type="ChEBI" id="CHEBI:64074"/>
        <dbReference type="ChEBI" id="CHEBI:456215"/>
        <dbReference type="ChEBI" id="CHEBI:456216"/>
        <dbReference type="EC" id="4.2.1.136"/>
    </reaction>
</comment>
<evidence type="ECO:0000256" key="3">
    <source>
        <dbReference type="ARBA" id="ARBA00006001"/>
    </source>
</evidence>
<dbReference type="HOGENOM" id="CLU_024853_4_3_6"/>
<dbReference type="PROSITE" id="PS01049">
    <property type="entry name" value="YJEF_C_1"/>
    <property type="match status" value="1"/>
</dbReference>
<dbReference type="GO" id="GO:0052856">
    <property type="term" value="F:NAD(P)HX epimerase activity"/>
    <property type="evidence" value="ECO:0007669"/>
    <property type="project" value="UniProtKB-UniRule"/>
</dbReference>
<dbReference type="Pfam" id="PF01256">
    <property type="entry name" value="Carb_kinase"/>
    <property type="match status" value="1"/>
</dbReference>
<keyword evidence="9 18" id="KW-0630">Potassium</keyword>
<comment type="caution">
    <text evidence="18">Lacks conserved residue(s) required for the propagation of feature annotation.</text>
</comment>
<dbReference type="GO" id="GO:0005524">
    <property type="term" value="F:ATP binding"/>
    <property type="evidence" value="ECO:0007669"/>
    <property type="project" value="UniProtKB-UniRule"/>
</dbReference>
<feature type="binding site" evidence="18">
    <location>
        <begin position="68"/>
        <end position="72"/>
    </location>
    <ligand>
        <name>(6S)-NADPHX</name>
        <dbReference type="ChEBI" id="CHEBI:64076"/>
    </ligand>
</feature>
<comment type="function">
    <text evidence="18">Catalyzes the epimerization of the S- and R-forms of NAD(P)HX, a damaged form of NAD(P)H that is a result of enzymatic or heat-dependent hydration. This is a prerequisite for the S-specific NAD(P)H-hydrate dehydratase to allow the repair of both epimers of NAD(P)HX.</text>
</comment>
<evidence type="ECO:0000256" key="16">
    <source>
        <dbReference type="ARBA" id="ARBA00049209"/>
    </source>
</evidence>
<evidence type="ECO:0000256" key="12">
    <source>
        <dbReference type="ARBA" id="ARBA00023239"/>
    </source>
</evidence>
<comment type="catalytic activity">
    <reaction evidence="16 17 19">
        <text>(6S)-NADPHX + ADP = AMP + phosphate + NADPH + H(+)</text>
        <dbReference type="Rhea" id="RHEA:32235"/>
        <dbReference type="ChEBI" id="CHEBI:15378"/>
        <dbReference type="ChEBI" id="CHEBI:43474"/>
        <dbReference type="ChEBI" id="CHEBI:57783"/>
        <dbReference type="ChEBI" id="CHEBI:64076"/>
        <dbReference type="ChEBI" id="CHEBI:456215"/>
        <dbReference type="ChEBI" id="CHEBI:456216"/>
        <dbReference type="EC" id="4.2.1.136"/>
    </reaction>
</comment>
<dbReference type="PROSITE" id="PS51385">
    <property type="entry name" value="YJEF_N"/>
    <property type="match status" value="1"/>
</dbReference>
<comment type="cofactor">
    <cofactor evidence="18 19">
        <name>K(+)</name>
        <dbReference type="ChEBI" id="CHEBI:29103"/>
    </cofactor>
    <text evidence="18 19">Binds 1 potassium ion per subunit.</text>
</comment>
<dbReference type="AlphaFoldDB" id="L0DZP8"/>
<dbReference type="GO" id="GO:0052855">
    <property type="term" value="F:ADP-dependent NAD(P)H-hydrate dehydratase activity"/>
    <property type="evidence" value="ECO:0007669"/>
    <property type="project" value="UniProtKB-UniRule"/>
</dbReference>
<evidence type="ECO:0000256" key="5">
    <source>
        <dbReference type="ARBA" id="ARBA00022723"/>
    </source>
</evidence>
<dbReference type="PATRIC" id="fig|1255043.3.peg.2807"/>
<name>L0DZP8_THIND</name>
<keyword evidence="13" id="KW-0511">Multifunctional enzyme</keyword>
<dbReference type="HAMAP" id="MF_01966">
    <property type="entry name" value="NADHX_epimerase"/>
    <property type="match status" value="1"/>
</dbReference>
<dbReference type="GO" id="GO:0110051">
    <property type="term" value="P:metabolite repair"/>
    <property type="evidence" value="ECO:0007669"/>
    <property type="project" value="TreeGrafter"/>
</dbReference>
<dbReference type="SUPFAM" id="SSF53613">
    <property type="entry name" value="Ribokinase-like"/>
    <property type="match status" value="1"/>
</dbReference>
<accession>L0DZP8</accession>
<evidence type="ECO:0000256" key="8">
    <source>
        <dbReference type="ARBA" id="ARBA00022857"/>
    </source>
</evidence>
<keyword evidence="12 17" id="KW-0456">Lyase</keyword>
<feature type="binding site" evidence="17">
    <location>
        <position position="328"/>
    </location>
    <ligand>
        <name>(6S)-NADPHX</name>
        <dbReference type="ChEBI" id="CHEBI:64076"/>
    </ligand>
</feature>
<dbReference type="eggNOG" id="COG0062">
    <property type="taxonomic scope" value="Bacteria"/>
</dbReference>
<evidence type="ECO:0000256" key="14">
    <source>
        <dbReference type="ARBA" id="ARBA00025153"/>
    </source>
</evidence>
<dbReference type="EC" id="5.1.99.6" evidence="19"/>
<dbReference type="InterPro" id="IPR017953">
    <property type="entry name" value="Carbohydrate_kinase_pred_CS"/>
</dbReference>
<dbReference type="PANTHER" id="PTHR12592:SF0">
    <property type="entry name" value="ATP-DEPENDENT (S)-NAD(P)H-HYDRATE DEHYDRATASE"/>
    <property type="match status" value="1"/>
</dbReference>
<comment type="similarity">
    <text evidence="17">Belongs to the NnrD/CARKD family.</text>
</comment>
<evidence type="ECO:0000256" key="10">
    <source>
        <dbReference type="ARBA" id="ARBA00023027"/>
    </source>
</evidence>
<evidence type="ECO:0000313" key="23">
    <source>
        <dbReference type="Proteomes" id="UP000010809"/>
    </source>
</evidence>
<gene>
    <name evidence="22" type="primary">yjeF [H]</name>
    <name evidence="17" type="synonym">nnrD</name>
    <name evidence="18" type="synonym">nnrE</name>
    <name evidence="22" type="ordered locus">TVNIR_2782</name>
</gene>
<dbReference type="Proteomes" id="UP000010809">
    <property type="component" value="Chromosome"/>
</dbReference>
<dbReference type="STRING" id="1255043.TVNIR_2782"/>
<dbReference type="GO" id="GO:0046872">
    <property type="term" value="F:metal ion binding"/>
    <property type="evidence" value="ECO:0007669"/>
    <property type="project" value="UniProtKB-UniRule"/>
</dbReference>
<keyword evidence="10 17" id="KW-0520">NAD</keyword>
<dbReference type="InterPro" id="IPR029056">
    <property type="entry name" value="Ribokinase-like"/>
</dbReference>
<evidence type="ECO:0000259" key="21">
    <source>
        <dbReference type="PROSITE" id="PS51385"/>
    </source>
</evidence>
<evidence type="ECO:0000256" key="15">
    <source>
        <dbReference type="ARBA" id="ARBA00048238"/>
    </source>
</evidence>
<dbReference type="InterPro" id="IPR036652">
    <property type="entry name" value="YjeF_N_dom_sf"/>
</dbReference>
<keyword evidence="7 17" id="KW-0067">ATP-binding</keyword>
<dbReference type="GO" id="GO:0046496">
    <property type="term" value="P:nicotinamide nucleotide metabolic process"/>
    <property type="evidence" value="ECO:0007669"/>
    <property type="project" value="UniProtKB-UniRule"/>
</dbReference>
<keyword evidence="23" id="KW-1185">Reference proteome</keyword>
<feature type="binding site" evidence="17">
    <location>
        <begin position="411"/>
        <end position="415"/>
    </location>
    <ligand>
        <name>AMP</name>
        <dbReference type="ChEBI" id="CHEBI:456215"/>
    </ligand>
</feature>
<reference evidence="22" key="1">
    <citation type="submission" date="2015-12" db="EMBL/GenBank/DDBJ databases">
        <authorList>
            <person name="Tikhonova T.V."/>
            <person name="Pavlov A.R."/>
            <person name="Beletsky A.V."/>
            <person name="Mardanov A.V."/>
            <person name="Sorokin D.Y."/>
            <person name="Ravin N.V."/>
            <person name="Popov V.O."/>
        </authorList>
    </citation>
    <scope>NUCLEOTIDE SEQUENCE</scope>
    <source>
        <strain evidence="22">DSM 14787</strain>
    </source>
</reference>
<sequence>MNDDPTAVPIANRLYDESGMRELDRRAMARPGVGGGALMERAGAALLQALEETFPDARRLGVLCGPGNNGGDGYVLARLAGASGWTVKVHGSAGGTGTASDGTRAAEAWRAVGGSVDPLEDFAPEAADVWADCLFGIGLGRPIDGALAALIEHLNATGRPVLAADVPSGIDVNTGSVQGVAVRAALTVTMIADKLGLHTGPAVDYVGAVRVAGLDVPDEVFRDIPFAAVRWRPEAVSRWLPVRRPGAHKGNCGHVVVIGGAPGYSGAGRLAGMAALRAGAGRVTLVTHPEHAALANLERPELMVRPAESARDLQTLLAGADAVAVGPGLGQQAWGRALWPAVADWTGPLVVDADALNLLAQAPRRRDDWVLTPHPGEAARLLAVTTGEVTADRVAAVDAIRRRFGGVVLLKGAGTLVAPAPGGGMACITGGHPGMASAGMGDVLTGVMAALRAQGLGPGEAAAAGAAWHVAAARLAARRIGAERGMLAGDVIDALPQSGAGGGS</sequence>
<dbReference type="PIRSF" id="PIRSF017184">
    <property type="entry name" value="Nnr"/>
    <property type="match status" value="1"/>
</dbReference>
<dbReference type="CDD" id="cd01171">
    <property type="entry name" value="YXKO-related"/>
    <property type="match status" value="1"/>
</dbReference>
<evidence type="ECO:0000256" key="1">
    <source>
        <dbReference type="ARBA" id="ARBA00000013"/>
    </source>
</evidence>
<evidence type="ECO:0000259" key="20">
    <source>
        <dbReference type="PROSITE" id="PS51383"/>
    </source>
</evidence>
<dbReference type="eggNOG" id="COG0063">
    <property type="taxonomic scope" value="Bacteria"/>
</dbReference>
<comment type="catalytic activity">
    <reaction evidence="1 18 19">
        <text>(6R)-NADHX = (6S)-NADHX</text>
        <dbReference type="Rhea" id="RHEA:32215"/>
        <dbReference type="ChEBI" id="CHEBI:64074"/>
        <dbReference type="ChEBI" id="CHEBI:64075"/>
        <dbReference type="EC" id="5.1.99.6"/>
    </reaction>
</comment>
<evidence type="ECO:0000256" key="19">
    <source>
        <dbReference type="PIRNR" id="PIRNR017184"/>
    </source>
</evidence>
<dbReference type="KEGG" id="tni:TVNIR_2782"/>
<comment type="similarity">
    <text evidence="3 19">In the N-terminal section; belongs to the NnrE/AIBP family.</text>
</comment>
<comment type="function">
    <text evidence="14 19">Bifunctional enzyme that catalyzes the epimerization of the S- and R-forms of NAD(P)HX and the dehydration of the S-form of NAD(P)HX at the expense of ADP, which is converted to AMP. This allows the repair of both epimers of NAD(P)HX, a damaged form of NAD(P)H that is a result of enzymatic or heat-dependent hydration.</text>
</comment>
<dbReference type="SUPFAM" id="SSF64153">
    <property type="entry name" value="YjeF N-terminal domain-like"/>
    <property type="match status" value="1"/>
</dbReference>